<accession>A0A1H6C906</accession>
<dbReference type="EMBL" id="FNVA01000009">
    <property type="protein sequence ID" value="SEG69388.1"/>
    <property type="molecule type" value="Genomic_DNA"/>
</dbReference>
<name>A0A1H6C906_9BACT</name>
<gene>
    <name evidence="1" type="ORF">SAMN05421819_4343</name>
</gene>
<protein>
    <submittedName>
        <fullName evidence="1">Uncharacterized protein</fullName>
    </submittedName>
</protein>
<sequence>MRLQSYDVDREMYYPRSYAKRERKLERTQLR</sequence>
<organism evidence="1 2">
    <name type="scientific">Bryocella elongata</name>
    <dbReference type="NCBI Taxonomy" id="863522"/>
    <lineage>
        <taxon>Bacteria</taxon>
        <taxon>Pseudomonadati</taxon>
        <taxon>Acidobacteriota</taxon>
        <taxon>Terriglobia</taxon>
        <taxon>Terriglobales</taxon>
        <taxon>Acidobacteriaceae</taxon>
        <taxon>Bryocella</taxon>
    </lineage>
</organism>
<evidence type="ECO:0000313" key="1">
    <source>
        <dbReference type="EMBL" id="SEG69388.1"/>
    </source>
</evidence>
<dbReference type="AlphaFoldDB" id="A0A1H6C906"/>
<evidence type="ECO:0000313" key="2">
    <source>
        <dbReference type="Proteomes" id="UP000236728"/>
    </source>
</evidence>
<proteinExistence type="predicted"/>
<keyword evidence="2" id="KW-1185">Reference proteome</keyword>
<dbReference type="Proteomes" id="UP000236728">
    <property type="component" value="Unassembled WGS sequence"/>
</dbReference>
<reference evidence="1 2" key="1">
    <citation type="submission" date="2016-10" db="EMBL/GenBank/DDBJ databases">
        <authorList>
            <person name="de Groot N.N."/>
        </authorList>
    </citation>
    <scope>NUCLEOTIDE SEQUENCE [LARGE SCALE GENOMIC DNA]</scope>
    <source>
        <strain evidence="1 2">DSM 22489</strain>
    </source>
</reference>